<comment type="similarity">
    <text evidence="8">Belongs to the NhaC Na(+)/H(+) (TC 2.A.35) antiporter family.</text>
</comment>
<keyword evidence="3" id="KW-0050">Antiport</keyword>
<dbReference type="Proteomes" id="UP000823635">
    <property type="component" value="Unassembled WGS sequence"/>
</dbReference>
<comment type="caution">
    <text evidence="11">The sequence shown here is derived from an EMBL/GenBank/DDBJ whole genome shotgun (WGS) entry which is preliminary data.</text>
</comment>
<keyword evidence="4" id="KW-1003">Cell membrane</keyword>
<feature type="transmembrane region" description="Helical" evidence="9">
    <location>
        <begin position="234"/>
        <end position="253"/>
    </location>
</feature>
<comment type="subcellular location">
    <subcellularLocation>
        <location evidence="1">Cell membrane</location>
        <topology evidence="1">Multi-pass membrane protein</topology>
    </subcellularLocation>
</comment>
<feature type="transmembrane region" description="Helical" evidence="9">
    <location>
        <begin position="365"/>
        <end position="383"/>
    </location>
</feature>
<evidence type="ECO:0000256" key="5">
    <source>
        <dbReference type="ARBA" id="ARBA00022692"/>
    </source>
</evidence>
<accession>A0A9D9GX90</accession>
<dbReference type="EMBL" id="JADINB010000010">
    <property type="protein sequence ID" value="MBO8428391.1"/>
    <property type="molecule type" value="Genomic_DNA"/>
</dbReference>
<evidence type="ECO:0000259" key="10">
    <source>
        <dbReference type="Pfam" id="PF03553"/>
    </source>
</evidence>
<gene>
    <name evidence="11" type="ORF">IAC68_00455</name>
</gene>
<evidence type="ECO:0000256" key="3">
    <source>
        <dbReference type="ARBA" id="ARBA00022449"/>
    </source>
</evidence>
<feature type="transmembrane region" description="Helical" evidence="9">
    <location>
        <begin position="110"/>
        <end position="135"/>
    </location>
</feature>
<dbReference type="AlphaFoldDB" id="A0A9D9GX90"/>
<reference evidence="11" key="2">
    <citation type="journal article" date="2021" name="PeerJ">
        <title>Extensive microbial diversity within the chicken gut microbiome revealed by metagenomics and culture.</title>
        <authorList>
            <person name="Gilroy R."/>
            <person name="Ravi A."/>
            <person name="Getino M."/>
            <person name="Pursley I."/>
            <person name="Horton D.L."/>
            <person name="Alikhan N.F."/>
            <person name="Baker D."/>
            <person name="Gharbi K."/>
            <person name="Hall N."/>
            <person name="Watson M."/>
            <person name="Adriaenssens E.M."/>
            <person name="Foster-Nyarko E."/>
            <person name="Jarju S."/>
            <person name="Secka A."/>
            <person name="Antonio M."/>
            <person name="Oren A."/>
            <person name="Chaudhuri R.R."/>
            <person name="La Ragione R."/>
            <person name="Hildebrand F."/>
            <person name="Pallen M.J."/>
        </authorList>
    </citation>
    <scope>NUCLEOTIDE SEQUENCE</scope>
    <source>
        <strain evidence="11">15467</strain>
    </source>
</reference>
<evidence type="ECO:0000313" key="11">
    <source>
        <dbReference type="EMBL" id="MBO8428391.1"/>
    </source>
</evidence>
<keyword evidence="2" id="KW-0813">Transport</keyword>
<evidence type="ECO:0000256" key="4">
    <source>
        <dbReference type="ARBA" id="ARBA00022475"/>
    </source>
</evidence>
<reference evidence="11" key="1">
    <citation type="submission" date="2020-10" db="EMBL/GenBank/DDBJ databases">
        <authorList>
            <person name="Gilroy R."/>
        </authorList>
    </citation>
    <scope>NUCLEOTIDE SEQUENCE</scope>
    <source>
        <strain evidence="11">15467</strain>
    </source>
</reference>
<evidence type="ECO:0000256" key="9">
    <source>
        <dbReference type="SAM" id="Phobius"/>
    </source>
</evidence>
<evidence type="ECO:0000256" key="6">
    <source>
        <dbReference type="ARBA" id="ARBA00022989"/>
    </source>
</evidence>
<keyword evidence="6 9" id="KW-1133">Transmembrane helix</keyword>
<proteinExistence type="inferred from homology"/>
<keyword evidence="7 9" id="KW-0472">Membrane</keyword>
<feature type="transmembrane region" description="Helical" evidence="9">
    <location>
        <begin position="76"/>
        <end position="104"/>
    </location>
</feature>
<evidence type="ECO:0000256" key="8">
    <source>
        <dbReference type="ARBA" id="ARBA00038435"/>
    </source>
</evidence>
<dbReference type="InterPro" id="IPR018461">
    <property type="entry name" value="Na/H_Antiport_NhaC-like_C"/>
</dbReference>
<dbReference type="PANTHER" id="PTHR33451">
    <property type="entry name" value="MALATE-2H(+)/NA(+)-LACTATE ANTIPORTER"/>
    <property type="match status" value="1"/>
</dbReference>
<evidence type="ECO:0000256" key="1">
    <source>
        <dbReference type="ARBA" id="ARBA00004651"/>
    </source>
</evidence>
<dbReference type="PANTHER" id="PTHR33451:SF3">
    <property type="entry name" value="MALATE-2H(+)_NA(+)-LACTATE ANTIPORTER"/>
    <property type="match status" value="1"/>
</dbReference>
<feature type="transmembrane region" description="Helical" evidence="9">
    <location>
        <begin position="147"/>
        <end position="165"/>
    </location>
</feature>
<organism evidence="11 12">
    <name type="scientific">Candidatus Egerieousia excrementavium</name>
    <dbReference type="NCBI Taxonomy" id="2840778"/>
    <lineage>
        <taxon>Bacteria</taxon>
        <taxon>Pseudomonadati</taxon>
        <taxon>Bacteroidota</taxon>
        <taxon>Bacteroidia</taxon>
        <taxon>Bacteroidales</taxon>
        <taxon>Candidatus Egerieousia</taxon>
    </lineage>
</organism>
<evidence type="ECO:0000313" key="12">
    <source>
        <dbReference type="Proteomes" id="UP000823635"/>
    </source>
</evidence>
<dbReference type="GO" id="GO:0015297">
    <property type="term" value="F:antiporter activity"/>
    <property type="evidence" value="ECO:0007669"/>
    <property type="project" value="UniProtKB-KW"/>
</dbReference>
<feature type="transmembrane region" description="Helical" evidence="9">
    <location>
        <begin position="446"/>
        <end position="468"/>
    </location>
</feature>
<dbReference type="Pfam" id="PF03553">
    <property type="entry name" value="Na_H_antiporter"/>
    <property type="match status" value="1"/>
</dbReference>
<dbReference type="GO" id="GO:0005886">
    <property type="term" value="C:plasma membrane"/>
    <property type="evidence" value="ECO:0007669"/>
    <property type="project" value="UniProtKB-SubCell"/>
</dbReference>
<feature type="transmembrane region" description="Helical" evidence="9">
    <location>
        <begin position="331"/>
        <end position="353"/>
    </location>
</feature>
<evidence type="ECO:0000256" key="2">
    <source>
        <dbReference type="ARBA" id="ARBA00022448"/>
    </source>
</evidence>
<feature type="domain" description="Na+/H+ antiporter NhaC-like C-terminal" evidence="10">
    <location>
        <begin position="162"/>
        <end position="467"/>
    </location>
</feature>
<protein>
    <submittedName>
        <fullName evidence="11">Sodium:proton antiporter</fullName>
    </submittedName>
</protein>
<keyword evidence="5 9" id="KW-0812">Transmembrane</keyword>
<name>A0A9D9GX90_9BACT</name>
<feature type="transmembrane region" description="Helical" evidence="9">
    <location>
        <begin position="259"/>
        <end position="280"/>
    </location>
</feature>
<evidence type="ECO:0000256" key="7">
    <source>
        <dbReference type="ARBA" id="ARBA00023136"/>
    </source>
</evidence>
<feature type="transmembrane region" description="Helical" evidence="9">
    <location>
        <begin position="202"/>
        <end position="222"/>
    </location>
</feature>
<feature type="transmembrane region" description="Helical" evidence="9">
    <location>
        <begin position="37"/>
        <end position="55"/>
    </location>
</feature>
<dbReference type="InterPro" id="IPR052180">
    <property type="entry name" value="NhaC_Na-H+_Antiporter"/>
</dbReference>
<sequence length="494" mass="53327">MKKPGLLLSLLPVVILIAIIAIGVKLFEADITSGPSQVALLFASLVGALIAMFYLKVPWEKLEAGMIDNLAKTGSAIFILLMIGALTASWTLSGIVPTLIYYGLQIIDPSIFLLVIFLFTALISITIGSSWTTVGTIGVAMLSTGEILGFHSGWLAGAIISGAYLGDKLSPLSDTTNLSSSVAGVDLYKHIRYLVITNLPTLILTAIIFAVAGFLIPTSSAIDVEQQCAQIKELFNISGWFLLIPAGTIFLIYKKMPPYITLFASAIAAVVMAVFCQPHIIEQISGNISDPLYKFIYVPFKILSSRIEIVADNPMLADLASTNGMAGVMDIIWLILCVVAFGGIMEAGNFITVITERMVKFMHSATSLVSSTIGTCIFCNIVLSDQYISILLPGKMFTNAYKKEGYAPELLSRSLQDSATVTSVLVPWNTCGVMQSTVLGVPTLTYLPYCFFNILSPIVSIIIVATGYKITRYGVKLKSTFNKNKNITNENSDK</sequence>